<dbReference type="AlphaFoldDB" id="A0A2U2HLW7"/>
<evidence type="ECO:0000313" key="1">
    <source>
        <dbReference type="EMBL" id="PWF48511.1"/>
    </source>
</evidence>
<dbReference type="Proteomes" id="UP000241421">
    <property type="component" value="Unassembled WGS sequence"/>
</dbReference>
<comment type="caution">
    <text evidence="1">The sequence shown here is derived from an EMBL/GenBank/DDBJ whole genome shotgun (WGS) entry which is preliminary data.</text>
</comment>
<keyword evidence="2" id="KW-1185">Reference proteome</keyword>
<evidence type="ECO:0000313" key="2">
    <source>
        <dbReference type="Proteomes" id="UP000241421"/>
    </source>
</evidence>
<proteinExistence type="predicted"/>
<organism evidence="1 2">
    <name type="scientific">Massilia glaciei</name>
    <dbReference type="NCBI Taxonomy" id="1524097"/>
    <lineage>
        <taxon>Bacteria</taxon>
        <taxon>Pseudomonadati</taxon>
        <taxon>Pseudomonadota</taxon>
        <taxon>Betaproteobacteria</taxon>
        <taxon>Burkholderiales</taxon>
        <taxon>Oxalobacteraceae</taxon>
        <taxon>Telluria group</taxon>
        <taxon>Massilia</taxon>
    </lineage>
</organism>
<dbReference type="RefSeq" id="WP_181373132.1">
    <property type="nucleotide sequence ID" value="NZ_PXWF02000183.1"/>
</dbReference>
<dbReference type="EMBL" id="PXWF02000183">
    <property type="protein sequence ID" value="PWF48511.1"/>
    <property type="molecule type" value="Genomic_DNA"/>
</dbReference>
<sequence>VVNPGLAELAARGRAASADGGAPGARAGAFDSPELRALTLTFAQYLAVNDTRAEELLARMRELCGAQAPAWLGTCAEAVDALNYEAALACLPRPHQGE</sequence>
<protein>
    <submittedName>
        <fullName evidence="1">Uncharacterized protein</fullName>
    </submittedName>
</protein>
<feature type="non-terminal residue" evidence="1">
    <location>
        <position position="1"/>
    </location>
</feature>
<reference evidence="1 2" key="1">
    <citation type="submission" date="2018-04" db="EMBL/GenBank/DDBJ databases">
        <title>Massilia violaceinigra sp. nov., a novel purple-pigmented bacterium isolated from Tianshan glacier, Xinjiang, China.</title>
        <authorList>
            <person name="Wang H."/>
        </authorList>
    </citation>
    <scope>NUCLEOTIDE SEQUENCE [LARGE SCALE GENOMIC DNA]</scope>
    <source>
        <strain evidence="1 2">B448-2</strain>
    </source>
</reference>
<name>A0A2U2HLW7_9BURK</name>
<gene>
    <name evidence="1" type="ORF">C7C56_011450</name>
</gene>
<accession>A0A2U2HLW7</accession>